<dbReference type="AlphaFoldDB" id="A0A0A9HQS3"/>
<dbReference type="EMBL" id="GBRH01160655">
    <property type="protein sequence ID" value="JAE37241.1"/>
    <property type="molecule type" value="Transcribed_RNA"/>
</dbReference>
<evidence type="ECO:0000313" key="1">
    <source>
        <dbReference type="EMBL" id="JAE37241.1"/>
    </source>
</evidence>
<proteinExistence type="predicted"/>
<sequence length="44" mass="5039">MMWMLVAVNMEEERETWRVLTCLTAPTPDFARERAKREGGGGVI</sequence>
<reference evidence="1" key="1">
    <citation type="submission" date="2014-09" db="EMBL/GenBank/DDBJ databases">
        <authorList>
            <person name="Magalhaes I.L.F."/>
            <person name="Oliveira U."/>
            <person name="Santos F.R."/>
            <person name="Vidigal T.H.D.A."/>
            <person name="Brescovit A.D."/>
            <person name="Santos A.J."/>
        </authorList>
    </citation>
    <scope>NUCLEOTIDE SEQUENCE</scope>
    <source>
        <tissue evidence="1">Shoot tissue taken approximately 20 cm above the soil surface</tissue>
    </source>
</reference>
<reference evidence="1" key="2">
    <citation type="journal article" date="2015" name="Data Brief">
        <title>Shoot transcriptome of the giant reed, Arundo donax.</title>
        <authorList>
            <person name="Barrero R.A."/>
            <person name="Guerrero F.D."/>
            <person name="Moolhuijzen P."/>
            <person name="Goolsby J.A."/>
            <person name="Tidwell J."/>
            <person name="Bellgard S.E."/>
            <person name="Bellgard M.I."/>
        </authorList>
    </citation>
    <scope>NUCLEOTIDE SEQUENCE</scope>
    <source>
        <tissue evidence="1">Shoot tissue taken approximately 20 cm above the soil surface</tissue>
    </source>
</reference>
<organism evidence="1">
    <name type="scientific">Arundo donax</name>
    <name type="common">Giant reed</name>
    <name type="synonym">Donax arundinaceus</name>
    <dbReference type="NCBI Taxonomy" id="35708"/>
    <lineage>
        <taxon>Eukaryota</taxon>
        <taxon>Viridiplantae</taxon>
        <taxon>Streptophyta</taxon>
        <taxon>Embryophyta</taxon>
        <taxon>Tracheophyta</taxon>
        <taxon>Spermatophyta</taxon>
        <taxon>Magnoliopsida</taxon>
        <taxon>Liliopsida</taxon>
        <taxon>Poales</taxon>
        <taxon>Poaceae</taxon>
        <taxon>PACMAD clade</taxon>
        <taxon>Arundinoideae</taxon>
        <taxon>Arundineae</taxon>
        <taxon>Arundo</taxon>
    </lineage>
</organism>
<name>A0A0A9HQS3_ARUDO</name>
<protein>
    <submittedName>
        <fullName evidence="1">Uncharacterized protein</fullName>
    </submittedName>
</protein>
<accession>A0A0A9HQS3</accession>